<evidence type="ECO:0000313" key="3">
    <source>
        <dbReference type="Proteomes" id="UP000198571"/>
    </source>
</evidence>
<name>A0A1H9WEA2_9BACI</name>
<organism evidence="2 3">
    <name type="scientific">Salipaludibacillus aurantiacus</name>
    <dbReference type="NCBI Taxonomy" id="1601833"/>
    <lineage>
        <taxon>Bacteria</taxon>
        <taxon>Bacillati</taxon>
        <taxon>Bacillota</taxon>
        <taxon>Bacilli</taxon>
        <taxon>Bacillales</taxon>
        <taxon>Bacillaceae</taxon>
    </lineage>
</organism>
<feature type="transmembrane region" description="Helical" evidence="1">
    <location>
        <begin position="146"/>
        <end position="168"/>
    </location>
</feature>
<accession>A0A1H9WEA2</accession>
<sequence length="269" mass="30548">MWWSLYKKEWQESLFRFAVSLALLTAAYVFIYIFMERETPLVFAVSLAVVFLHIFYLFIMLLASLIKEWKENTSHLWMNLPVKGYVLLSAKLAAAFTQFLISISYAIVAADLILQRAVRMFEDSAAEGLTGIISMLVPLFRELIPWVLLAVTNGALQLGIAAMFIFIFSKVVRPFGWLAAIVLTVLTNYIYTWIKNIPLIERITEWTPLLKGEEIQEKIYSLYPGGAEIMDGSEGIVTNVYLGQIAAELLVLAGAFFLISWLLDRKAEL</sequence>
<proteinExistence type="predicted"/>
<dbReference type="Proteomes" id="UP000198571">
    <property type="component" value="Unassembled WGS sequence"/>
</dbReference>
<keyword evidence="1" id="KW-0812">Transmembrane</keyword>
<feature type="transmembrane region" description="Helical" evidence="1">
    <location>
        <begin position="41"/>
        <end position="66"/>
    </location>
</feature>
<keyword evidence="1" id="KW-0472">Membrane</keyword>
<evidence type="ECO:0000256" key="1">
    <source>
        <dbReference type="SAM" id="Phobius"/>
    </source>
</evidence>
<evidence type="ECO:0000313" key="2">
    <source>
        <dbReference type="EMBL" id="SES32121.1"/>
    </source>
</evidence>
<gene>
    <name evidence="2" type="ORF">SAMN05518684_11662</name>
</gene>
<dbReference type="AlphaFoldDB" id="A0A1H9WEA2"/>
<dbReference type="RefSeq" id="WP_093054592.1">
    <property type="nucleotide sequence ID" value="NZ_FOGT01000016.1"/>
</dbReference>
<feature type="transmembrane region" description="Helical" evidence="1">
    <location>
        <begin position="240"/>
        <end position="263"/>
    </location>
</feature>
<feature type="transmembrane region" description="Helical" evidence="1">
    <location>
        <begin position="14"/>
        <end position="34"/>
    </location>
</feature>
<keyword evidence="1" id="KW-1133">Transmembrane helix</keyword>
<evidence type="ECO:0008006" key="4">
    <source>
        <dbReference type="Google" id="ProtNLM"/>
    </source>
</evidence>
<dbReference type="OrthoDB" id="2884965at2"/>
<keyword evidence="3" id="KW-1185">Reference proteome</keyword>
<reference evidence="3" key="1">
    <citation type="submission" date="2016-10" db="EMBL/GenBank/DDBJ databases">
        <authorList>
            <person name="Varghese N."/>
            <person name="Submissions S."/>
        </authorList>
    </citation>
    <scope>NUCLEOTIDE SEQUENCE [LARGE SCALE GENOMIC DNA]</scope>
    <source>
        <strain evidence="3">S9</strain>
    </source>
</reference>
<dbReference type="EMBL" id="FOGT01000016">
    <property type="protein sequence ID" value="SES32121.1"/>
    <property type="molecule type" value="Genomic_DNA"/>
</dbReference>
<dbReference type="STRING" id="1601833.SAMN05518684_11662"/>
<feature type="transmembrane region" description="Helical" evidence="1">
    <location>
        <begin position="86"/>
        <end position="108"/>
    </location>
</feature>
<feature type="transmembrane region" description="Helical" evidence="1">
    <location>
        <begin position="175"/>
        <end position="194"/>
    </location>
</feature>
<protein>
    <recommendedName>
        <fullName evidence="4">ABC-2 family transporter protein</fullName>
    </recommendedName>
</protein>